<dbReference type="GO" id="GO:0008810">
    <property type="term" value="F:cellulase activity"/>
    <property type="evidence" value="ECO:0007669"/>
    <property type="project" value="UniProtKB-EC"/>
</dbReference>
<dbReference type="OrthoDB" id="5823761at2759"/>
<sequence length="406" mass="43402">MKYSFILLNGLLFLGASAQQAAWGQCGGETWAGLTTCVSGYVCTYSNPYYSQCLPLSNTISSSSISTMTSSAVSSSGTSTTQTKYAGVNMAGFDFGMATNGTEDLTQILIPPKYVFTILHNDQMTHFVNDDKMNIFRLPVAWQYLVNNVLGGTLNSGNFANYDNLVQGCLGTGALCIIDIHNYARWNGGIVGQGGPTNAQLTNLWSQLAAKYAGESHVVFGVMNEPHDIPSISLWAATVQACVTAIRQAGATSQIILLPGNDWTSAASFVSDGSLAALQTVRNLDDTTTNLIFDVHKYCDVDNSGSHAECVTNNIDTAFAPLAISLRAIGRQAMLTETGGGNTASCVTFVCEELAYLNSNADVYLGYVGWSAGAFQPSWDYVDSLVPTESGNTWTDTLLMSSCFKR</sequence>
<dbReference type="EC" id="3.2.1.4" evidence="3"/>
<dbReference type="Pfam" id="PF00150">
    <property type="entry name" value="Cellulase"/>
    <property type="match status" value="1"/>
</dbReference>
<dbReference type="PANTHER" id="PTHR34142">
    <property type="entry name" value="ENDO-BETA-1,4-GLUCANASE A"/>
    <property type="match status" value="1"/>
</dbReference>
<evidence type="ECO:0000259" key="15">
    <source>
        <dbReference type="PROSITE" id="PS51164"/>
    </source>
</evidence>
<comment type="similarity">
    <text evidence="2 13">Belongs to the glycosyl hydrolase 5 (cellulase A) family.</text>
</comment>
<evidence type="ECO:0000256" key="5">
    <source>
        <dbReference type="ARBA" id="ARBA00022801"/>
    </source>
</evidence>
<reference evidence="16 17" key="1">
    <citation type="submission" date="2014-04" db="EMBL/GenBank/DDBJ databases">
        <authorList>
            <consortium name="DOE Joint Genome Institute"/>
            <person name="Kuo A."/>
            <person name="Martino E."/>
            <person name="Perotto S."/>
            <person name="Kohler A."/>
            <person name="Nagy L.G."/>
            <person name="Floudas D."/>
            <person name="Copeland A."/>
            <person name="Barry K.W."/>
            <person name="Cichocki N."/>
            <person name="Veneault-Fourrey C."/>
            <person name="LaButti K."/>
            <person name="Lindquist E.A."/>
            <person name="Lipzen A."/>
            <person name="Lundell T."/>
            <person name="Morin E."/>
            <person name="Murat C."/>
            <person name="Sun H."/>
            <person name="Tunlid A."/>
            <person name="Henrissat B."/>
            <person name="Grigoriev I.V."/>
            <person name="Hibbett D.S."/>
            <person name="Martin F."/>
            <person name="Nordberg H.P."/>
            <person name="Cantor M.N."/>
            <person name="Hua S.X."/>
        </authorList>
    </citation>
    <scope>NUCLEOTIDE SEQUENCE [LARGE SCALE GENOMIC DNA]</scope>
    <source>
        <strain evidence="16 17">Zn</strain>
    </source>
</reference>
<dbReference type="AlphaFoldDB" id="A0A0C3DBT2"/>
<dbReference type="EMBL" id="KN832879">
    <property type="protein sequence ID" value="KIM99402.1"/>
    <property type="molecule type" value="Genomic_DNA"/>
</dbReference>
<evidence type="ECO:0000256" key="8">
    <source>
        <dbReference type="ARBA" id="ARBA00023283"/>
    </source>
</evidence>
<comment type="function">
    <text evidence="11">Endoglucanase (EG) that cleaves the internal beta-1,4-glucosidic bonds in cellulose. The degradation of cellulose involves an interplay between different cellulolytic enzymes. Hydrolysis starts with EGs, which cut internal glycosidic linkages to reduce the polymerization degree of the substrate and creates new chain ends for exocellobiohydrolases (CBHs). The CBH release the disaccharide cellobiose from the non-reducing end of the cellulose polymer chain. Finally, beta-1,4-glucosidases hydrolyze the cellobiose and other short cello-oligosaccharides into glucose units.</text>
</comment>
<gene>
    <name evidence="16" type="ORF">OIDMADRAFT_127566</name>
</gene>
<dbReference type="InterPro" id="IPR018087">
    <property type="entry name" value="Glyco_hydro_5_CS"/>
</dbReference>
<keyword evidence="6" id="KW-0136">Cellulose degradation</keyword>
<name>A0A0C3DBT2_OIDMZ</name>
<dbReference type="Pfam" id="PF00734">
    <property type="entry name" value="CBM_1"/>
    <property type="match status" value="1"/>
</dbReference>
<reference evidence="17" key="2">
    <citation type="submission" date="2015-01" db="EMBL/GenBank/DDBJ databases">
        <title>Evolutionary Origins and Diversification of the Mycorrhizal Mutualists.</title>
        <authorList>
            <consortium name="DOE Joint Genome Institute"/>
            <consortium name="Mycorrhizal Genomics Consortium"/>
            <person name="Kohler A."/>
            <person name="Kuo A."/>
            <person name="Nagy L.G."/>
            <person name="Floudas D."/>
            <person name="Copeland A."/>
            <person name="Barry K.W."/>
            <person name="Cichocki N."/>
            <person name="Veneault-Fourrey C."/>
            <person name="LaButti K."/>
            <person name="Lindquist E.A."/>
            <person name="Lipzen A."/>
            <person name="Lundell T."/>
            <person name="Morin E."/>
            <person name="Murat C."/>
            <person name="Riley R."/>
            <person name="Ohm R."/>
            <person name="Sun H."/>
            <person name="Tunlid A."/>
            <person name="Henrissat B."/>
            <person name="Grigoriev I.V."/>
            <person name="Hibbett D.S."/>
            <person name="Martin F."/>
        </authorList>
    </citation>
    <scope>NUCLEOTIDE SEQUENCE [LARGE SCALE GENOMIC DNA]</scope>
    <source>
        <strain evidence="17">Zn</strain>
    </source>
</reference>
<dbReference type="InterPro" id="IPR000254">
    <property type="entry name" value="CBD"/>
</dbReference>
<dbReference type="PANTHER" id="PTHR34142:SF5">
    <property type="entry name" value="CBM1 DOMAIN-CONTAINING PROTEIN"/>
    <property type="match status" value="1"/>
</dbReference>
<proteinExistence type="inferred from homology"/>
<evidence type="ECO:0000256" key="1">
    <source>
        <dbReference type="ARBA" id="ARBA00000966"/>
    </source>
</evidence>
<evidence type="ECO:0000256" key="14">
    <source>
        <dbReference type="SAM" id="SignalP"/>
    </source>
</evidence>
<comment type="catalytic activity">
    <reaction evidence="1">
        <text>Endohydrolysis of (1-&gt;4)-beta-D-glucosidic linkages in cellulose, lichenin and cereal beta-D-glucans.</text>
        <dbReference type="EC" id="3.2.1.4"/>
    </reaction>
</comment>
<dbReference type="InterPro" id="IPR017853">
    <property type="entry name" value="GH"/>
</dbReference>
<organism evidence="16 17">
    <name type="scientific">Oidiodendron maius (strain Zn)</name>
    <dbReference type="NCBI Taxonomy" id="913774"/>
    <lineage>
        <taxon>Eukaryota</taxon>
        <taxon>Fungi</taxon>
        <taxon>Dikarya</taxon>
        <taxon>Ascomycota</taxon>
        <taxon>Pezizomycotina</taxon>
        <taxon>Leotiomycetes</taxon>
        <taxon>Leotiomycetes incertae sedis</taxon>
        <taxon>Myxotrichaceae</taxon>
        <taxon>Oidiodendron</taxon>
    </lineage>
</organism>
<feature type="signal peptide" evidence="14">
    <location>
        <begin position="1"/>
        <end position="18"/>
    </location>
</feature>
<feature type="domain" description="CBM1" evidence="15">
    <location>
        <begin position="18"/>
        <end position="54"/>
    </location>
</feature>
<evidence type="ECO:0000256" key="9">
    <source>
        <dbReference type="ARBA" id="ARBA00023295"/>
    </source>
</evidence>
<evidence type="ECO:0000313" key="16">
    <source>
        <dbReference type="EMBL" id="KIM99402.1"/>
    </source>
</evidence>
<evidence type="ECO:0000256" key="11">
    <source>
        <dbReference type="ARBA" id="ARBA00059691"/>
    </source>
</evidence>
<keyword evidence="7" id="KW-0119">Carbohydrate metabolism</keyword>
<dbReference type="SMART" id="SM00236">
    <property type="entry name" value="fCBD"/>
    <property type="match status" value="1"/>
</dbReference>
<evidence type="ECO:0000256" key="6">
    <source>
        <dbReference type="ARBA" id="ARBA00023001"/>
    </source>
</evidence>
<dbReference type="InParanoid" id="A0A0C3DBT2"/>
<dbReference type="GO" id="GO:0005576">
    <property type="term" value="C:extracellular region"/>
    <property type="evidence" value="ECO:0007669"/>
    <property type="project" value="InterPro"/>
</dbReference>
<dbReference type="InterPro" id="IPR001547">
    <property type="entry name" value="Glyco_hydro_5"/>
</dbReference>
<evidence type="ECO:0000256" key="2">
    <source>
        <dbReference type="ARBA" id="ARBA00005641"/>
    </source>
</evidence>
<dbReference type="PROSITE" id="PS00562">
    <property type="entry name" value="CBM1_1"/>
    <property type="match status" value="1"/>
</dbReference>
<evidence type="ECO:0000256" key="7">
    <source>
        <dbReference type="ARBA" id="ARBA00023277"/>
    </source>
</evidence>
<dbReference type="SUPFAM" id="SSF51445">
    <property type="entry name" value="(Trans)glycosidases"/>
    <property type="match status" value="1"/>
</dbReference>
<dbReference type="Gene3D" id="3.20.20.80">
    <property type="entry name" value="Glycosidases"/>
    <property type="match status" value="1"/>
</dbReference>
<dbReference type="GO" id="GO:0030245">
    <property type="term" value="P:cellulose catabolic process"/>
    <property type="evidence" value="ECO:0007669"/>
    <property type="project" value="UniProtKB-KW"/>
</dbReference>
<dbReference type="FunFam" id="3.20.20.80:FF:000124">
    <property type="entry name" value="Exported cellulase"/>
    <property type="match status" value="1"/>
</dbReference>
<dbReference type="InterPro" id="IPR035971">
    <property type="entry name" value="CBD_sf"/>
</dbReference>
<dbReference type="PROSITE" id="PS00659">
    <property type="entry name" value="GLYCOSYL_HYDROL_F5"/>
    <property type="match status" value="1"/>
</dbReference>
<keyword evidence="5 13" id="KW-0378">Hydrolase</keyword>
<keyword evidence="9 13" id="KW-0326">Glycosidase</keyword>
<evidence type="ECO:0000256" key="3">
    <source>
        <dbReference type="ARBA" id="ARBA00012601"/>
    </source>
</evidence>
<dbReference type="Proteomes" id="UP000054321">
    <property type="component" value="Unassembled WGS sequence"/>
</dbReference>
<keyword evidence="4 14" id="KW-0732">Signal</keyword>
<accession>A0A0C3DBT2</accession>
<dbReference type="SUPFAM" id="SSF57180">
    <property type="entry name" value="Cellulose-binding domain"/>
    <property type="match status" value="1"/>
</dbReference>
<evidence type="ECO:0000256" key="12">
    <source>
        <dbReference type="ARBA" id="ARBA00074271"/>
    </source>
</evidence>
<dbReference type="HOGENOM" id="CLU_029718_1_1_1"/>
<evidence type="ECO:0000256" key="13">
    <source>
        <dbReference type="RuleBase" id="RU361153"/>
    </source>
</evidence>
<feature type="chain" id="PRO_5002163154" description="Endoglucanase EG-II" evidence="14">
    <location>
        <begin position="19"/>
        <end position="406"/>
    </location>
</feature>
<dbReference type="GO" id="GO:0030248">
    <property type="term" value="F:cellulose binding"/>
    <property type="evidence" value="ECO:0007669"/>
    <property type="project" value="InterPro"/>
</dbReference>
<keyword evidence="17" id="KW-1185">Reference proteome</keyword>
<evidence type="ECO:0000313" key="17">
    <source>
        <dbReference type="Proteomes" id="UP000054321"/>
    </source>
</evidence>
<keyword evidence="8" id="KW-0873">Pyrrolidone carboxylic acid</keyword>
<evidence type="ECO:0000256" key="10">
    <source>
        <dbReference type="ARBA" id="ARBA00023326"/>
    </source>
</evidence>
<evidence type="ECO:0000256" key="4">
    <source>
        <dbReference type="ARBA" id="ARBA00022729"/>
    </source>
</evidence>
<dbReference type="PROSITE" id="PS51164">
    <property type="entry name" value="CBM1_2"/>
    <property type="match status" value="1"/>
</dbReference>
<protein>
    <recommendedName>
        <fullName evidence="12">Endoglucanase EG-II</fullName>
        <ecNumber evidence="3">3.2.1.4</ecNumber>
    </recommendedName>
</protein>
<keyword evidence="10" id="KW-0624">Polysaccharide degradation</keyword>
<dbReference type="STRING" id="913774.A0A0C3DBT2"/>